<name>A0A8S0VZ60_CYCAE</name>
<dbReference type="Gene3D" id="3.40.50.720">
    <property type="entry name" value="NAD(P)-binding Rossmann-like Domain"/>
    <property type="match status" value="1"/>
</dbReference>
<dbReference type="EMBL" id="CACVBS010000064">
    <property type="protein sequence ID" value="CAA7267944.1"/>
    <property type="molecule type" value="Genomic_DNA"/>
</dbReference>
<accession>A0A8S0VZ60</accession>
<gene>
    <name evidence="1" type="ORF">AAE3_LOCUS10123</name>
</gene>
<evidence type="ECO:0000313" key="2">
    <source>
        <dbReference type="Proteomes" id="UP000467700"/>
    </source>
</evidence>
<comment type="caution">
    <text evidence="1">The sequence shown here is derived from an EMBL/GenBank/DDBJ whole genome shotgun (WGS) entry which is preliminary data.</text>
</comment>
<evidence type="ECO:0008006" key="3">
    <source>
        <dbReference type="Google" id="ProtNLM"/>
    </source>
</evidence>
<organism evidence="1 2">
    <name type="scientific">Cyclocybe aegerita</name>
    <name type="common">Black poplar mushroom</name>
    <name type="synonym">Agrocybe aegerita</name>
    <dbReference type="NCBI Taxonomy" id="1973307"/>
    <lineage>
        <taxon>Eukaryota</taxon>
        <taxon>Fungi</taxon>
        <taxon>Dikarya</taxon>
        <taxon>Basidiomycota</taxon>
        <taxon>Agaricomycotina</taxon>
        <taxon>Agaricomycetes</taxon>
        <taxon>Agaricomycetidae</taxon>
        <taxon>Agaricales</taxon>
        <taxon>Agaricineae</taxon>
        <taxon>Bolbitiaceae</taxon>
        <taxon>Cyclocybe</taxon>
    </lineage>
</organism>
<reference evidence="1 2" key="1">
    <citation type="submission" date="2020-01" db="EMBL/GenBank/DDBJ databases">
        <authorList>
            <person name="Gupta K D."/>
        </authorList>
    </citation>
    <scope>NUCLEOTIDE SEQUENCE [LARGE SCALE GENOMIC DNA]</scope>
</reference>
<proteinExistence type="predicted"/>
<dbReference type="InterPro" id="IPR036291">
    <property type="entry name" value="NAD(P)-bd_dom_sf"/>
</dbReference>
<keyword evidence="2" id="KW-1185">Reference proteome</keyword>
<dbReference type="OrthoDB" id="16464at2759"/>
<protein>
    <recommendedName>
        <fullName evidence="3">NAD-dependent epimerase/dehydratase domain-containing protein</fullName>
    </recommendedName>
</protein>
<dbReference type="SUPFAM" id="SSF51735">
    <property type="entry name" value="NAD(P)-binding Rossmann-fold domains"/>
    <property type="match status" value="1"/>
</dbReference>
<evidence type="ECO:0000313" key="1">
    <source>
        <dbReference type="EMBL" id="CAA7267944.1"/>
    </source>
</evidence>
<dbReference type="AlphaFoldDB" id="A0A8S0VZ60"/>
<dbReference type="Proteomes" id="UP000467700">
    <property type="component" value="Unassembled WGS sequence"/>
</dbReference>
<sequence>MATDSTKPSVLIFGGLNTCSRGLAAFLVPLEGEALVSHLRIVDKYSVHPPTTYIGHEFTKVLEKPEVEYRQANLTVAAAIQSAFDPPEGKAAFDYVFDFTGEVRYDRSELIQINTTFGVARLLGLEAAQRKVKAYVRIQHPFYETSSKTAALEKDDIKPAETLGIWWHETLRMQASIQDLNLVILRIGFVYGPYTNFGNITSAITVASVYGYLQRPMKSLWGPGKNPTHSVHVDDVAGAAWACAKWMESHGRKAADDLAGEAILFHNDKSRVKEVEGMLPHEEKPVAPLFNLVDDAKSTLASTGQTISACFGTTFEFFNMVEVTLIRLKDDLEDINEHHVEGWTEMLMNSNPPITNTPLNPYMDKYTLEKHVVAFNNSKIKNIVGYKLLHPDFNQADIKEIVDKWKAEGVWPNAQNPSS</sequence>